<dbReference type="AlphaFoldDB" id="A0A371HNY5"/>
<evidence type="ECO:0000313" key="3">
    <source>
        <dbReference type="Proteomes" id="UP000257109"/>
    </source>
</evidence>
<feature type="domain" description="Retrovirus-related Pol polyprotein from transposon TNT 1-94-like beta-barrel" evidence="1">
    <location>
        <begin position="157"/>
        <end position="207"/>
    </location>
</feature>
<dbReference type="EMBL" id="QJKJ01002076">
    <property type="protein sequence ID" value="RDY04467.1"/>
    <property type="molecule type" value="Genomic_DNA"/>
</dbReference>
<dbReference type="OrthoDB" id="1750639at2759"/>
<feature type="non-terminal residue" evidence="2">
    <location>
        <position position="226"/>
    </location>
</feature>
<dbReference type="InterPro" id="IPR054722">
    <property type="entry name" value="PolX-like_BBD"/>
</dbReference>
<protein>
    <recommendedName>
        <fullName evidence="1">Retrovirus-related Pol polyprotein from transposon TNT 1-94-like beta-barrel domain-containing protein</fullName>
    </recommendedName>
</protein>
<proteinExistence type="predicted"/>
<accession>A0A371HNY5</accession>
<reference evidence="2" key="1">
    <citation type="submission" date="2018-05" db="EMBL/GenBank/DDBJ databases">
        <title>Draft genome of Mucuna pruriens seed.</title>
        <authorList>
            <person name="Nnadi N.E."/>
            <person name="Vos R."/>
            <person name="Hasami M.H."/>
            <person name="Devisetty U.K."/>
            <person name="Aguiy J.C."/>
        </authorList>
    </citation>
    <scope>NUCLEOTIDE SEQUENCE [LARGE SCALE GENOMIC DNA]</scope>
    <source>
        <strain evidence="2">JCA_2017</strain>
    </source>
</reference>
<comment type="caution">
    <text evidence="2">The sequence shown here is derived from an EMBL/GenBank/DDBJ whole genome shotgun (WGS) entry which is preliminary data.</text>
</comment>
<dbReference type="PANTHER" id="PTHR34222:SF37">
    <property type="entry name" value="RETROTRANSPOSON GAG DOMAIN-CONTAINING PROTEIN"/>
    <property type="match status" value="1"/>
</dbReference>
<evidence type="ECO:0000259" key="1">
    <source>
        <dbReference type="Pfam" id="PF22936"/>
    </source>
</evidence>
<dbReference type="Proteomes" id="UP000257109">
    <property type="component" value="Unassembled WGS sequence"/>
</dbReference>
<name>A0A371HNY5_MUCPR</name>
<gene>
    <name evidence="2" type="ORF">CR513_11818</name>
</gene>
<sequence>MKEDSTVCYDIESKIFNSRQGTLSVTEYYETLNGGRIFKFLHALNFEYDPIRVQILGKEKLPSLSEEKVLQKDQPPKKTTKSSHGEYCTYCKRSGHTKDTCYKRYGKEKVLERMGGNKGSTQMWVNQTTSNKENGVEHRSTSQLDQDIQAFISQSIWILDSRAIDHMTSFPSHFTSYLKVPKRQLITIANRDHVPIAGSGNVQLHSSLSLHNELTTGRTIGIAKEQ</sequence>
<dbReference type="PANTHER" id="PTHR34222">
    <property type="entry name" value="GAG_PRE-INTEGRS DOMAIN-CONTAINING PROTEIN"/>
    <property type="match status" value="1"/>
</dbReference>
<keyword evidence="3" id="KW-1185">Reference proteome</keyword>
<organism evidence="2 3">
    <name type="scientific">Mucuna pruriens</name>
    <name type="common">Velvet bean</name>
    <name type="synonym">Dolichos pruriens</name>
    <dbReference type="NCBI Taxonomy" id="157652"/>
    <lineage>
        <taxon>Eukaryota</taxon>
        <taxon>Viridiplantae</taxon>
        <taxon>Streptophyta</taxon>
        <taxon>Embryophyta</taxon>
        <taxon>Tracheophyta</taxon>
        <taxon>Spermatophyta</taxon>
        <taxon>Magnoliopsida</taxon>
        <taxon>eudicotyledons</taxon>
        <taxon>Gunneridae</taxon>
        <taxon>Pentapetalae</taxon>
        <taxon>rosids</taxon>
        <taxon>fabids</taxon>
        <taxon>Fabales</taxon>
        <taxon>Fabaceae</taxon>
        <taxon>Papilionoideae</taxon>
        <taxon>50 kb inversion clade</taxon>
        <taxon>NPAAA clade</taxon>
        <taxon>indigoferoid/millettioid clade</taxon>
        <taxon>Phaseoleae</taxon>
        <taxon>Mucuna</taxon>
    </lineage>
</organism>
<dbReference type="Pfam" id="PF22936">
    <property type="entry name" value="Pol_BBD"/>
    <property type="match status" value="1"/>
</dbReference>
<evidence type="ECO:0000313" key="2">
    <source>
        <dbReference type="EMBL" id="RDY04467.1"/>
    </source>
</evidence>
<feature type="non-terminal residue" evidence="2">
    <location>
        <position position="1"/>
    </location>
</feature>